<dbReference type="EMBL" id="CAEY01000810">
    <property type="status" value="NOT_ANNOTATED_CDS"/>
    <property type="molecule type" value="Genomic_DNA"/>
</dbReference>
<dbReference type="HOGENOM" id="CLU_2779117_0_0_1"/>
<dbReference type="AlphaFoldDB" id="T1JWD6"/>
<name>T1JWD6_TETUR</name>
<dbReference type="eggNOG" id="KOG0040">
    <property type="taxonomic scope" value="Eukaryota"/>
</dbReference>
<proteinExistence type="predicted"/>
<keyword evidence="2" id="KW-1185">Reference proteome</keyword>
<dbReference type="STRING" id="32264.T1JWD6"/>
<dbReference type="SUPFAM" id="SSF46966">
    <property type="entry name" value="Spectrin repeat"/>
    <property type="match status" value="1"/>
</dbReference>
<protein>
    <submittedName>
        <fullName evidence="1">Uncharacterized protein</fullName>
    </submittedName>
</protein>
<sequence>MAIRKLKVRKSLETFEILEVSPAALGYCSKLDDSYELQRFLADYRDLMSWIVSIKALVSSDELANDVTS</sequence>
<dbReference type="Proteomes" id="UP000015104">
    <property type="component" value="Unassembled WGS sequence"/>
</dbReference>
<evidence type="ECO:0000313" key="2">
    <source>
        <dbReference type="Proteomes" id="UP000015104"/>
    </source>
</evidence>
<organism evidence="1 2">
    <name type="scientific">Tetranychus urticae</name>
    <name type="common">Two-spotted spider mite</name>
    <dbReference type="NCBI Taxonomy" id="32264"/>
    <lineage>
        <taxon>Eukaryota</taxon>
        <taxon>Metazoa</taxon>
        <taxon>Ecdysozoa</taxon>
        <taxon>Arthropoda</taxon>
        <taxon>Chelicerata</taxon>
        <taxon>Arachnida</taxon>
        <taxon>Acari</taxon>
        <taxon>Acariformes</taxon>
        <taxon>Trombidiformes</taxon>
        <taxon>Prostigmata</taxon>
        <taxon>Eleutherengona</taxon>
        <taxon>Raphignathae</taxon>
        <taxon>Tetranychoidea</taxon>
        <taxon>Tetranychidae</taxon>
        <taxon>Tetranychus</taxon>
    </lineage>
</organism>
<dbReference type="Gene3D" id="1.20.58.60">
    <property type="match status" value="1"/>
</dbReference>
<evidence type="ECO:0000313" key="1">
    <source>
        <dbReference type="EnsemblMetazoa" id="tetur02g07890.1"/>
    </source>
</evidence>
<dbReference type="EnsemblMetazoa" id="tetur02g07890.1">
    <property type="protein sequence ID" value="tetur02g07890.1"/>
    <property type="gene ID" value="tetur02g07890"/>
</dbReference>
<accession>T1JWD6</accession>
<reference evidence="2" key="1">
    <citation type="submission" date="2011-08" db="EMBL/GenBank/DDBJ databases">
        <authorList>
            <person name="Rombauts S."/>
        </authorList>
    </citation>
    <scope>NUCLEOTIDE SEQUENCE</scope>
    <source>
        <strain evidence="2">London</strain>
    </source>
</reference>
<reference evidence="1" key="2">
    <citation type="submission" date="2015-06" db="UniProtKB">
        <authorList>
            <consortium name="EnsemblMetazoa"/>
        </authorList>
    </citation>
    <scope>IDENTIFICATION</scope>
</reference>